<comment type="caution">
    <text evidence="2">The sequence shown here is derived from an EMBL/GenBank/DDBJ whole genome shotgun (WGS) entry which is preliminary data.</text>
</comment>
<dbReference type="Pfam" id="PF00805">
    <property type="entry name" value="Pentapeptide"/>
    <property type="match status" value="2"/>
</dbReference>
<dbReference type="PANTHER" id="PTHR47485:SF1">
    <property type="entry name" value="THYLAKOID LUMENAL 17.4 KDA PROTEIN, CHLOROPLASTIC"/>
    <property type="match status" value="1"/>
</dbReference>
<dbReference type="SUPFAM" id="SSF141571">
    <property type="entry name" value="Pentapeptide repeat-like"/>
    <property type="match status" value="1"/>
</dbReference>
<accession>A0ABQ5SMM9</accession>
<evidence type="ECO:0008006" key="4">
    <source>
        <dbReference type="Google" id="ProtNLM"/>
    </source>
</evidence>
<evidence type="ECO:0000313" key="2">
    <source>
        <dbReference type="EMBL" id="GLI70386.1"/>
    </source>
</evidence>
<proteinExistence type="predicted"/>
<dbReference type="Proteomes" id="UP001165090">
    <property type="component" value="Unassembled WGS sequence"/>
</dbReference>
<dbReference type="InterPro" id="IPR001646">
    <property type="entry name" value="5peptide_repeat"/>
</dbReference>
<reference evidence="2 3" key="1">
    <citation type="journal article" date="2023" name="IScience">
        <title>Expanded male sex-determining region conserved during the evolution of homothallism in the green alga Volvox.</title>
        <authorList>
            <person name="Yamamoto K."/>
            <person name="Matsuzaki R."/>
            <person name="Mahakham W."/>
            <person name="Heman W."/>
            <person name="Sekimoto H."/>
            <person name="Kawachi M."/>
            <person name="Minakuchi Y."/>
            <person name="Toyoda A."/>
            <person name="Nozaki H."/>
        </authorList>
    </citation>
    <scope>NUCLEOTIDE SEQUENCE [LARGE SCALE GENOMIC DNA]</scope>
    <source>
        <strain evidence="2 3">NIES-4468</strain>
    </source>
</reference>
<evidence type="ECO:0000313" key="3">
    <source>
        <dbReference type="Proteomes" id="UP001165090"/>
    </source>
</evidence>
<dbReference type="Gene3D" id="2.160.20.80">
    <property type="entry name" value="E3 ubiquitin-protein ligase SopA"/>
    <property type="match status" value="1"/>
</dbReference>
<protein>
    <recommendedName>
        <fullName evidence="4">Thylakoid lumenal 17.4 kDa protein, chloroplastic</fullName>
    </recommendedName>
</protein>
<organism evidence="2 3">
    <name type="scientific">Volvox africanus</name>
    <dbReference type="NCBI Taxonomy" id="51714"/>
    <lineage>
        <taxon>Eukaryota</taxon>
        <taxon>Viridiplantae</taxon>
        <taxon>Chlorophyta</taxon>
        <taxon>core chlorophytes</taxon>
        <taxon>Chlorophyceae</taxon>
        <taxon>CS clade</taxon>
        <taxon>Chlamydomonadales</taxon>
        <taxon>Volvocaceae</taxon>
        <taxon>Volvox</taxon>
    </lineage>
</organism>
<name>A0ABQ5SMM9_9CHLO</name>
<dbReference type="PANTHER" id="PTHR47485">
    <property type="entry name" value="THYLAKOID LUMENAL 17.4 KDA PROTEIN, CHLOROPLASTIC"/>
    <property type="match status" value="1"/>
</dbReference>
<keyword evidence="1" id="KW-0677">Repeat</keyword>
<dbReference type="EMBL" id="BSDZ01000094">
    <property type="protein sequence ID" value="GLI70386.1"/>
    <property type="molecule type" value="Genomic_DNA"/>
</dbReference>
<gene>
    <name evidence="2" type="ORF">VaNZ11_015167</name>
</gene>
<evidence type="ECO:0000256" key="1">
    <source>
        <dbReference type="ARBA" id="ARBA00022737"/>
    </source>
</evidence>
<keyword evidence="3" id="KW-1185">Reference proteome</keyword>
<sequence>MALKMQRVTTCKRSTPFARNSVAIVRCQAFTSSPLPPKLVYIINDNQYPPASSSSASSSSSSSLFPAAGVAAAASLSCLAANLLAANMAMADFRLPPISNDPNRCDRGYVGNTIGQANAVSDKILDLRLCSYKGKDLHGRVLAGALLADADLSETNLQEAVLTKAYAVKANFENADMTNAVVDRVDFSGANLRGVRFINTVVTGAQFAGADLEGSIWEDALIGSQDVGKLCENPTLTGESRLQVGCRVTRK</sequence>